<dbReference type="PROSITE" id="PS50404">
    <property type="entry name" value="GST_NTER"/>
    <property type="match status" value="1"/>
</dbReference>
<dbReference type="GO" id="GO:0005737">
    <property type="term" value="C:cytoplasm"/>
    <property type="evidence" value="ECO:0007669"/>
    <property type="project" value="InterPro"/>
</dbReference>
<gene>
    <name evidence="11" type="ORF">TSAR_012215</name>
</gene>
<name>A0A232F0G0_9HYME</name>
<dbReference type="GO" id="GO:0050610">
    <property type="term" value="F:methylarsonate reductase activity"/>
    <property type="evidence" value="ECO:0007669"/>
    <property type="project" value="UniProtKB-EC"/>
</dbReference>
<dbReference type="InterPro" id="IPR004046">
    <property type="entry name" value="GST_C"/>
</dbReference>
<comment type="similarity">
    <text evidence="1">Belongs to the GST superfamily. Omega family.</text>
</comment>
<evidence type="ECO:0000256" key="3">
    <source>
        <dbReference type="ARBA" id="ARBA00013060"/>
    </source>
</evidence>
<dbReference type="EC" id="1.20.4.2" evidence="3"/>
<dbReference type="Gene3D" id="1.20.1050.10">
    <property type="match status" value="1"/>
</dbReference>
<organism evidence="11 12">
    <name type="scientific">Trichomalopsis sarcophagae</name>
    <dbReference type="NCBI Taxonomy" id="543379"/>
    <lineage>
        <taxon>Eukaryota</taxon>
        <taxon>Metazoa</taxon>
        <taxon>Ecdysozoa</taxon>
        <taxon>Arthropoda</taxon>
        <taxon>Hexapoda</taxon>
        <taxon>Insecta</taxon>
        <taxon>Pterygota</taxon>
        <taxon>Neoptera</taxon>
        <taxon>Endopterygota</taxon>
        <taxon>Hymenoptera</taxon>
        <taxon>Apocrita</taxon>
        <taxon>Proctotrupomorpha</taxon>
        <taxon>Chalcidoidea</taxon>
        <taxon>Pteromalidae</taxon>
        <taxon>Pteromalinae</taxon>
        <taxon>Trichomalopsis</taxon>
    </lineage>
</organism>
<evidence type="ECO:0000256" key="6">
    <source>
        <dbReference type="ARBA" id="ARBA00032681"/>
    </source>
</evidence>
<dbReference type="InterPro" id="IPR040079">
    <property type="entry name" value="Glutathione_S-Trfase"/>
</dbReference>
<evidence type="ECO:0000313" key="12">
    <source>
        <dbReference type="Proteomes" id="UP000215335"/>
    </source>
</evidence>
<dbReference type="SUPFAM" id="SSF52833">
    <property type="entry name" value="Thioredoxin-like"/>
    <property type="match status" value="1"/>
</dbReference>
<dbReference type="FunFam" id="3.40.30.10:FF:000123">
    <property type="entry name" value="Glutathione transferase o1"/>
    <property type="match status" value="1"/>
</dbReference>
<dbReference type="FunFam" id="1.20.1050.10:FF:000009">
    <property type="entry name" value="Glutathione S-transferase omega-1"/>
    <property type="match status" value="1"/>
</dbReference>
<evidence type="ECO:0000313" key="11">
    <source>
        <dbReference type="EMBL" id="OXU24020.1"/>
    </source>
</evidence>
<dbReference type="PRINTS" id="PR01625">
    <property type="entry name" value="GSTRNSFRASEO"/>
</dbReference>
<dbReference type="GO" id="GO:0004364">
    <property type="term" value="F:glutathione transferase activity"/>
    <property type="evidence" value="ECO:0007669"/>
    <property type="project" value="InterPro"/>
</dbReference>
<keyword evidence="4" id="KW-0560">Oxidoreductase</keyword>
<dbReference type="STRING" id="543379.A0A232F0G0"/>
<evidence type="ECO:0000259" key="10">
    <source>
        <dbReference type="PROSITE" id="PS50405"/>
    </source>
</evidence>
<comment type="catalytic activity">
    <reaction evidence="8">
        <text>L-dehydroascorbate + 2 glutathione = glutathione disulfide + L-ascorbate</text>
        <dbReference type="Rhea" id="RHEA:24424"/>
        <dbReference type="ChEBI" id="CHEBI:38290"/>
        <dbReference type="ChEBI" id="CHEBI:57925"/>
        <dbReference type="ChEBI" id="CHEBI:58297"/>
        <dbReference type="ChEBI" id="CHEBI:58539"/>
        <dbReference type="EC" id="1.8.5.1"/>
    </reaction>
</comment>
<dbReference type="Gene3D" id="3.40.30.10">
    <property type="entry name" value="Glutaredoxin"/>
    <property type="match status" value="1"/>
</dbReference>
<sequence length="239" mass="27636">MSKLHLGPGSEQPPRVDGKVRLYSMKYCPFAHRVILALSFKKIPHDIVNINLKAKPEWYLKIHPEGKVPALVDLDGKVVVDSTVIVNYLEEKYPDPTLYNKSTITRDLELLDHYDKIVKVFSNCIHKKDSRPLQEAVNEICTYLVEFENELKNRNTTFFTGDKPGMLDILMWPFVERAKALPILYKESLDFEKEKFPCTMKWIAEMKNQKFVKENSVSYETFAKVVEASNAGTIDYDNI</sequence>
<dbReference type="EC" id="1.8.5.1" evidence="2"/>
<dbReference type="GO" id="GO:0006749">
    <property type="term" value="P:glutathione metabolic process"/>
    <property type="evidence" value="ECO:0007669"/>
    <property type="project" value="TreeGrafter"/>
</dbReference>
<evidence type="ECO:0000259" key="9">
    <source>
        <dbReference type="PROSITE" id="PS50404"/>
    </source>
</evidence>
<proteinExistence type="inferred from homology"/>
<dbReference type="InterPro" id="IPR036282">
    <property type="entry name" value="Glutathione-S-Trfase_C_sf"/>
</dbReference>
<dbReference type="InterPro" id="IPR050983">
    <property type="entry name" value="GST_Omega/HSP26"/>
</dbReference>
<dbReference type="EMBL" id="NNAY01001424">
    <property type="protein sequence ID" value="OXU24020.1"/>
    <property type="molecule type" value="Genomic_DNA"/>
</dbReference>
<evidence type="ECO:0000256" key="7">
    <source>
        <dbReference type="ARBA" id="ARBA00048353"/>
    </source>
</evidence>
<feature type="domain" description="GST N-terminal" evidence="9">
    <location>
        <begin position="18"/>
        <end position="97"/>
    </location>
</feature>
<protein>
    <recommendedName>
        <fullName evidence="5">Glutathione-dependent dehydroascorbate reductase</fullName>
        <ecNumber evidence="3">1.20.4.2</ecNumber>
        <ecNumber evidence="2">1.8.5.1</ecNumber>
    </recommendedName>
    <alternativeName>
        <fullName evidence="6">Monomethylarsonic acid reductase</fullName>
    </alternativeName>
</protein>
<evidence type="ECO:0000256" key="2">
    <source>
        <dbReference type="ARBA" id="ARBA00012436"/>
    </source>
</evidence>
<accession>A0A232F0G0</accession>
<dbReference type="AlphaFoldDB" id="A0A232F0G0"/>
<dbReference type="PANTHER" id="PTHR43968">
    <property type="match status" value="1"/>
</dbReference>
<feature type="domain" description="GST C-terminal" evidence="10">
    <location>
        <begin position="97"/>
        <end position="228"/>
    </location>
</feature>
<dbReference type="SUPFAM" id="SSF47616">
    <property type="entry name" value="GST C-terminal domain-like"/>
    <property type="match status" value="1"/>
</dbReference>
<comment type="caution">
    <text evidence="11">The sequence shown here is derived from an EMBL/GenBank/DDBJ whole genome shotgun (WGS) entry which is preliminary data.</text>
</comment>
<dbReference type="Pfam" id="PF00043">
    <property type="entry name" value="GST_C"/>
    <property type="match status" value="1"/>
</dbReference>
<dbReference type="InterPro" id="IPR036249">
    <property type="entry name" value="Thioredoxin-like_sf"/>
</dbReference>
<dbReference type="InterPro" id="IPR005442">
    <property type="entry name" value="GST_omega"/>
</dbReference>
<dbReference type="InterPro" id="IPR010987">
    <property type="entry name" value="Glutathione-S-Trfase_C-like"/>
</dbReference>
<evidence type="ECO:0000256" key="1">
    <source>
        <dbReference type="ARBA" id="ARBA00011067"/>
    </source>
</evidence>
<dbReference type="PANTHER" id="PTHR43968:SF6">
    <property type="entry name" value="GLUTATHIONE S-TRANSFERASE OMEGA"/>
    <property type="match status" value="1"/>
</dbReference>
<evidence type="ECO:0000256" key="5">
    <source>
        <dbReference type="ARBA" id="ARBA00032186"/>
    </source>
</evidence>
<evidence type="ECO:0000256" key="4">
    <source>
        <dbReference type="ARBA" id="ARBA00023002"/>
    </source>
</evidence>
<dbReference type="PROSITE" id="PS50405">
    <property type="entry name" value="GST_CTER"/>
    <property type="match status" value="1"/>
</dbReference>
<dbReference type="OrthoDB" id="4951845at2759"/>
<dbReference type="Pfam" id="PF13417">
    <property type="entry name" value="GST_N_3"/>
    <property type="match status" value="1"/>
</dbReference>
<evidence type="ECO:0000256" key="8">
    <source>
        <dbReference type="ARBA" id="ARBA00049544"/>
    </source>
</evidence>
<dbReference type="Proteomes" id="UP000215335">
    <property type="component" value="Unassembled WGS sequence"/>
</dbReference>
<dbReference type="InterPro" id="IPR004045">
    <property type="entry name" value="Glutathione_S-Trfase_N"/>
</dbReference>
<keyword evidence="12" id="KW-1185">Reference proteome</keyword>
<reference evidence="11 12" key="1">
    <citation type="journal article" date="2017" name="Curr. Biol.">
        <title>The Evolution of Venom by Co-option of Single-Copy Genes.</title>
        <authorList>
            <person name="Martinson E.O."/>
            <person name="Mrinalini"/>
            <person name="Kelkar Y.D."/>
            <person name="Chang C.H."/>
            <person name="Werren J.H."/>
        </authorList>
    </citation>
    <scope>NUCLEOTIDE SEQUENCE [LARGE SCALE GENOMIC DNA]</scope>
    <source>
        <strain evidence="11 12">Alberta</strain>
        <tissue evidence="11">Whole body</tissue>
    </source>
</reference>
<dbReference type="SFLD" id="SFLDS00019">
    <property type="entry name" value="Glutathione_Transferase_(cytos"/>
    <property type="match status" value="1"/>
</dbReference>
<dbReference type="GO" id="GO:0045174">
    <property type="term" value="F:glutathione dehydrogenase (ascorbate) activity"/>
    <property type="evidence" value="ECO:0007669"/>
    <property type="project" value="UniProtKB-EC"/>
</dbReference>
<comment type="catalytic activity">
    <reaction evidence="7">
        <text>methylarsonate + 2 glutathione + H(+) = methylarsonous acid + glutathione disulfide + H2O</text>
        <dbReference type="Rhea" id="RHEA:15969"/>
        <dbReference type="ChEBI" id="CHEBI:15377"/>
        <dbReference type="ChEBI" id="CHEBI:15378"/>
        <dbReference type="ChEBI" id="CHEBI:17826"/>
        <dbReference type="ChEBI" id="CHEBI:33409"/>
        <dbReference type="ChEBI" id="CHEBI:57925"/>
        <dbReference type="ChEBI" id="CHEBI:58297"/>
        <dbReference type="EC" id="1.20.4.2"/>
    </reaction>
</comment>
<dbReference type="SFLD" id="SFLDG00358">
    <property type="entry name" value="Main_(cytGST)"/>
    <property type="match status" value="1"/>
</dbReference>